<dbReference type="OrthoDB" id="40580at2157"/>
<reference evidence="2" key="2">
    <citation type="submission" date="2020-09" db="EMBL/GenBank/DDBJ databases">
        <authorList>
            <person name="Sun Q."/>
            <person name="Ohkuma M."/>
        </authorList>
    </citation>
    <scope>NUCLEOTIDE SEQUENCE</scope>
    <source>
        <strain evidence="2">JCM 11219</strain>
    </source>
</reference>
<name>A0A830E9E2_9CREN</name>
<evidence type="ECO:0000313" key="4">
    <source>
        <dbReference type="Proteomes" id="UP001060771"/>
    </source>
</evidence>
<dbReference type="AlphaFoldDB" id="A0A830E9E2"/>
<proteinExistence type="predicted"/>
<sequence>MDVIRLIAILVAVAVVVVYVLVNNVPANIHNYVTQPISIINKSLSEISSSVITPNIELNAQGLSGVLAAIKNGTGLLRMHIPSAPMNTTGGLTFEVPRIPTSINGTLGINVQSYNEQTMTLLVTNSLNCTVVINNITGNYITMNRQYTVQPQGTATVTLAITNAQALYQSYTSGKETITMNLTACGVGITTVGILGKITNVPLSIPNLGGGYVSIGVRNNYPFTVTLYNITGRYITLVSPVEVPPNNTAIAEFHVWNYTGFYTLYQEGEEVVNATVNLGGATMSSEFVLSRGINATPISTGGVLRIDVENPLGTEVTVYELSGQYIELANTPQVIPPGPSYITINVSNYLGLYRSIAMGNEDALLMLGVDGINLTTSIPLGSVAGPSVLRGAVLSMAVENPMNYAITIYNITSPSLHLINTTTIPPMGTAILRLLITNTTNPVGENVTIILGIMGVNLTEEFTIGSTGLEPQVIEVLIRNPLGVHMAIINITNQYIHLVAPVEIPPNSTGILRLQVTNASALNEYVNVTVMAGSTLVRLRVRP</sequence>
<accession>A0A830E9E2</accession>
<dbReference type="EMBL" id="AP026830">
    <property type="protein sequence ID" value="BDR92720.1"/>
    <property type="molecule type" value="Genomic_DNA"/>
</dbReference>
<organism evidence="2 3">
    <name type="scientific">Vulcanisaeta souniana JCM 11219</name>
    <dbReference type="NCBI Taxonomy" id="1293586"/>
    <lineage>
        <taxon>Archaea</taxon>
        <taxon>Thermoproteota</taxon>
        <taxon>Thermoprotei</taxon>
        <taxon>Thermoproteales</taxon>
        <taxon>Thermoproteaceae</taxon>
        <taxon>Vulcanisaeta</taxon>
    </lineage>
</organism>
<reference evidence="2" key="1">
    <citation type="journal article" date="2014" name="Int. J. Syst. Evol. Microbiol.">
        <title>Complete genome sequence of Corynebacterium casei LMG S-19264T (=DSM 44701T), isolated from a smear-ripened cheese.</title>
        <authorList>
            <consortium name="US DOE Joint Genome Institute (JGI-PGF)"/>
            <person name="Walter F."/>
            <person name="Albersmeier A."/>
            <person name="Kalinowski J."/>
            <person name="Ruckert C."/>
        </authorList>
    </citation>
    <scope>NUCLEOTIDE SEQUENCE</scope>
    <source>
        <strain evidence="2">JCM 11219</strain>
    </source>
</reference>
<reference evidence="4" key="3">
    <citation type="submission" date="2022-09" db="EMBL/GenBank/DDBJ databases">
        <title>Complete genome sequence of Vulcanisaeta souniana.</title>
        <authorList>
            <person name="Kato S."/>
            <person name="Itoh T."/>
            <person name="Ohkuma M."/>
        </authorList>
    </citation>
    <scope>NUCLEOTIDE SEQUENCE [LARGE SCALE GENOMIC DNA]</scope>
    <source>
        <strain evidence="4">JCM 11219</strain>
    </source>
</reference>
<evidence type="ECO:0000313" key="2">
    <source>
        <dbReference type="EMBL" id="GGI84186.1"/>
    </source>
</evidence>
<dbReference type="RefSeq" id="WP_188603917.1">
    <property type="nucleotide sequence ID" value="NZ_AP026830.1"/>
</dbReference>
<dbReference type="GeneID" id="76207352"/>
<keyword evidence="4" id="KW-1185">Reference proteome</keyword>
<protein>
    <submittedName>
        <fullName evidence="2">Uncharacterized protein</fullName>
    </submittedName>
</protein>
<evidence type="ECO:0000313" key="3">
    <source>
        <dbReference type="Proteomes" id="UP000657075"/>
    </source>
</evidence>
<gene>
    <name evidence="2" type="ORF">GCM10007112_21380</name>
    <name evidence="1" type="ORF">Vsou_18130</name>
</gene>
<reference evidence="1" key="4">
    <citation type="journal article" date="2023" name="Microbiol. Resour. Announc.">
        <title>Complete Genome Sequence of Vulcanisaeta souniana Strain IC-059, a Hyperthermophilic Archaeon Isolated from Hot Spring Water in Japan.</title>
        <authorList>
            <person name="Kato S."/>
            <person name="Itoh T."/>
            <person name="Wu L."/>
            <person name="Ma J."/>
            <person name="Ohkuma M."/>
        </authorList>
    </citation>
    <scope>NUCLEOTIDE SEQUENCE</scope>
    <source>
        <strain evidence="1">JCM 11219</strain>
    </source>
</reference>
<evidence type="ECO:0000313" key="1">
    <source>
        <dbReference type="EMBL" id="BDR92720.1"/>
    </source>
</evidence>
<dbReference type="Proteomes" id="UP001060771">
    <property type="component" value="Chromosome"/>
</dbReference>
<dbReference type="EMBL" id="BMNM01000011">
    <property type="protein sequence ID" value="GGI84186.1"/>
    <property type="molecule type" value="Genomic_DNA"/>
</dbReference>
<dbReference type="Proteomes" id="UP000657075">
    <property type="component" value="Unassembled WGS sequence"/>
</dbReference>